<dbReference type="EMBL" id="JAAXOY010000659">
    <property type="protein sequence ID" value="NKY41306.1"/>
    <property type="molecule type" value="Genomic_DNA"/>
</dbReference>
<keyword evidence="3" id="KW-1185">Reference proteome</keyword>
<feature type="signal peptide" evidence="1">
    <location>
        <begin position="1"/>
        <end position="29"/>
    </location>
</feature>
<dbReference type="Proteomes" id="UP000777774">
    <property type="component" value="Unassembled WGS sequence"/>
</dbReference>
<evidence type="ECO:0000256" key="1">
    <source>
        <dbReference type="SAM" id="SignalP"/>
    </source>
</evidence>
<protein>
    <recommendedName>
        <fullName evidence="4">Secreted protein</fullName>
    </recommendedName>
</protein>
<evidence type="ECO:0008006" key="4">
    <source>
        <dbReference type="Google" id="ProtNLM"/>
    </source>
</evidence>
<dbReference type="RefSeq" id="WP_168680579.1">
    <property type="nucleotide sequence ID" value="NZ_JAAXOY010000659.1"/>
</dbReference>
<reference evidence="2 3" key="1">
    <citation type="submission" date="2020-04" db="EMBL/GenBank/DDBJ databases">
        <title>MicrobeNet Type strains.</title>
        <authorList>
            <person name="Nicholson A.C."/>
        </authorList>
    </citation>
    <scope>NUCLEOTIDE SEQUENCE [LARGE SCALE GENOMIC DNA]</scope>
    <source>
        <strain evidence="2 3">ATCC BAA-787</strain>
    </source>
</reference>
<feature type="chain" id="PRO_5045971642" description="Secreted protein" evidence="1">
    <location>
        <begin position="30"/>
        <end position="174"/>
    </location>
</feature>
<name>A0ABX1K415_9CELL</name>
<gene>
    <name evidence="2" type="ORF">HGA02_17820</name>
</gene>
<accession>A0ABX1K415</accession>
<organism evidence="2 3">
    <name type="scientific">Cellulomonas septica</name>
    <dbReference type="NCBI Taxonomy" id="285080"/>
    <lineage>
        <taxon>Bacteria</taxon>
        <taxon>Bacillati</taxon>
        <taxon>Actinomycetota</taxon>
        <taxon>Actinomycetes</taxon>
        <taxon>Micrococcales</taxon>
        <taxon>Cellulomonadaceae</taxon>
        <taxon>Cellulomonas</taxon>
    </lineage>
</organism>
<keyword evidence="1" id="KW-0732">Signal</keyword>
<comment type="caution">
    <text evidence="2">The sequence shown here is derived from an EMBL/GenBank/DDBJ whole genome shotgun (WGS) entry which is preliminary data.</text>
</comment>
<evidence type="ECO:0000313" key="3">
    <source>
        <dbReference type="Proteomes" id="UP000777774"/>
    </source>
</evidence>
<sequence>MDVRRVVGGVGAAAVVAAVAVVWASSAGAAEGAAAAEVQSSLVEDFAYPGADAVLAEHGLKVFTGDGHVEPVGSGAVGGSCAPGLIQVETLVEEEPYGSYYCFRTSGLRGFLTLEVPHTFLLRGGDKPVAATAELASGAEETYAVAPNTSVAVDPGEGAEMPQAILVELRFGAW</sequence>
<proteinExistence type="predicted"/>
<evidence type="ECO:0000313" key="2">
    <source>
        <dbReference type="EMBL" id="NKY41306.1"/>
    </source>
</evidence>